<feature type="region of interest" description="Disordered" evidence="1">
    <location>
        <begin position="39"/>
        <end position="122"/>
    </location>
</feature>
<dbReference type="PANTHER" id="PTHR37346:SF1">
    <property type="entry name" value="PROLINE-RICH PROTEIN 19"/>
    <property type="match status" value="1"/>
</dbReference>
<evidence type="ECO:0000256" key="1">
    <source>
        <dbReference type="SAM" id="MobiDB-lite"/>
    </source>
</evidence>
<evidence type="ECO:0000313" key="2">
    <source>
        <dbReference type="EMBL" id="KAK0139788.1"/>
    </source>
</evidence>
<dbReference type="PANTHER" id="PTHR37346">
    <property type="entry name" value="PROLINE-RICH PROTEIN 19"/>
    <property type="match status" value="1"/>
</dbReference>
<proteinExistence type="predicted"/>
<protein>
    <submittedName>
        <fullName evidence="2">Uncharacterized protein</fullName>
    </submittedName>
</protein>
<dbReference type="Proteomes" id="UP001174136">
    <property type="component" value="Unassembled WGS sequence"/>
</dbReference>
<name>A0AA47NWR8_MERPO</name>
<dbReference type="Pfam" id="PF15455">
    <property type="entry name" value="Pro-rich_19"/>
    <property type="match status" value="1"/>
</dbReference>
<accession>A0AA47NWR8</accession>
<feature type="compositionally biased region" description="Basic residues" evidence="1">
    <location>
        <begin position="51"/>
        <end position="60"/>
    </location>
</feature>
<feature type="region of interest" description="Disordered" evidence="1">
    <location>
        <begin position="1"/>
        <end position="21"/>
    </location>
</feature>
<reference evidence="2" key="1">
    <citation type="journal article" date="2023" name="Front. Mar. Sci.">
        <title>A new Merluccius polli reference genome to investigate the effects of global change in West African waters.</title>
        <authorList>
            <person name="Mateo J.L."/>
            <person name="Blanco-Fernandez C."/>
            <person name="Garcia-Vazquez E."/>
            <person name="Machado-Schiaffino G."/>
        </authorList>
    </citation>
    <scope>NUCLEOTIDE SEQUENCE</scope>
    <source>
        <strain evidence="2">C29</strain>
        <tissue evidence="2">Fin</tissue>
    </source>
</reference>
<evidence type="ECO:0000313" key="3">
    <source>
        <dbReference type="Proteomes" id="UP001174136"/>
    </source>
</evidence>
<gene>
    <name evidence="2" type="ORF">N1851_023308</name>
</gene>
<organism evidence="2 3">
    <name type="scientific">Merluccius polli</name>
    <name type="common">Benguela hake</name>
    <name type="synonym">Merluccius cadenati</name>
    <dbReference type="NCBI Taxonomy" id="89951"/>
    <lineage>
        <taxon>Eukaryota</taxon>
        <taxon>Metazoa</taxon>
        <taxon>Chordata</taxon>
        <taxon>Craniata</taxon>
        <taxon>Vertebrata</taxon>
        <taxon>Euteleostomi</taxon>
        <taxon>Actinopterygii</taxon>
        <taxon>Neopterygii</taxon>
        <taxon>Teleostei</taxon>
        <taxon>Neoteleostei</taxon>
        <taxon>Acanthomorphata</taxon>
        <taxon>Zeiogadaria</taxon>
        <taxon>Gadariae</taxon>
        <taxon>Gadiformes</taxon>
        <taxon>Gadoidei</taxon>
        <taxon>Merlucciidae</taxon>
        <taxon>Merluccius</taxon>
    </lineage>
</organism>
<feature type="compositionally biased region" description="Polar residues" evidence="1">
    <location>
        <begin position="237"/>
        <end position="252"/>
    </location>
</feature>
<feature type="region of interest" description="Disordered" evidence="1">
    <location>
        <begin position="290"/>
        <end position="312"/>
    </location>
</feature>
<keyword evidence="3" id="KW-1185">Reference proteome</keyword>
<feature type="compositionally biased region" description="Polar residues" evidence="1">
    <location>
        <begin position="290"/>
        <end position="303"/>
    </location>
</feature>
<feature type="compositionally biased region" description="Basic residues" evidence="1">
    <location>
        <begin position="76"/>
        <end position="91"/>
    </location>
</feature>
<feature type="region of interest" description="Disordered" evidence="1">
    <location>
        <begin position="550"/>
        <end position="577"/>
    </location>
</feature>
<feature type="region of interest" description="Disordered" evidence="1">
    <location>
        <begin position="611"/>
        <end position="631"/>
    </location>
</feature>
<dbReference type="EMBL" id="JAOPHQ010004296">
    <property type="protein sequence ID" value="KAK0139788.1"/>
    <property type="molecule type" value="Genomic_DNA"/>
</dbReference>
<comment type="caution">
    <text evidence="2">The sequence shown here is derived from an EMBL/GenBank/DDBJ whole genome shotgun (WGS) entry which is preliminary data.</text>
</comment>
<sequence length="642" mass="71873">MSHRSKRGQQSVKSASRRRTAEKNCIPVKSCNCSCTVPGGMDGDGNESHKNKMKRLRTRKERNQARGSGEVALNRNSHHQHQHLHHRRNHMCSKDKPQSHSCGQTSSQRKGARVAQRFPSAKEPSVITTNRLIGYHGLFNHEVKSVDIKRLLSGQRKRGRLRQPGLQENNLDAVHPVPNAYLSSPCSSSKATSANSECVLIAMDSDVALHQEKASVDCQSNTHGSEITPGQRPQIPDISSENENLQPTNSPGYSLKHKSKKTKAVMSIMEKEMTSTGGNENVRPDLEKANTQGNPTTPRNQTLALKPSPESPNHLWRNSVSVVAGRLCHSLKLPLRRRRDMLAESRQVLLLALQERHGPLFQENLLGVQRQLSFGNHTVQGTDAVPPTIESDEFFTAVQGKTFDQSGFETHNKASGKSSRKQNHTNWISQPQTNQSLKQDVEGMTSPRVEKVRDVFNEFLRPSSCSPFGLGLEPSASSLPSHYLSSSPVSQWAEVNPPVTQPWDKRFNSTERESDDMGHVEGYLLNQATALQMGSKSLNRETGRHPFTRYLPGQPGGHPANLRHRHGRRSFATSSSAPYSREEDYCQSFYHFNHHPTNPFPKTYNGDMMHYPPSDLLDRGQSPPLTSFNSPEQWSFPPMRLY</sequence>
<feature type="region of interest" description="Disordered" evidence="1">
    <location>
        <begin position="214"/>
        <end position="259"/>
    </location>
</feature>
<dbReference type="InterPro" id="IPR029355">
    <property type="entry name" value="Pro-rich_19"/>
</dbReference>
<feature type="compositionally biased region" description="Polar residues" evidence="1">
    <location>
        <begin position="99"/>
        <end position="109"/>
    </location>
</feature>
<dbReference type="AlphaFoldDB" id="A0AA47NWR8"/>